<name>A0A0K2VQA9_MESPL</name>
<dbReference type="EMBL" id="CCND01000005">
    <property type="protein sequence ID" value="CDX51020.1"/>
    <property type="molecule type" value="Genomic_DNA"/>
</dbReference>
<dbReference type="Pfam" id="PF07615">
    <property type="entry name" value="Ykof"/>
    <property type="match status" value="2"/>
</dbReference>
<proteinExistence type="predicted"/>
<dbReference type="InterPro" id="IPR011522">
    <property type="entry name" value="Thiamin/HMP-bd_put_YkoF"/>
</dbReference>
<accession>A0A0K2VQA9</accession>
<dbReference type="SUPFAM" id="SSF89957">
    <property type="entry name" value="MTH1187/YkoF-like"/>
    <property type="match status" value="1"/>
</dbReference>
<reference evidence="3" key="1">
    <citation type="submission" date="2014-08" db="EMBL/GenBank/DDBJ databases">
        <authorList>
            <person name="Edwards T."/>
        </authorList>
    </citation>
    <scope>NUCLEOTIDE SEQUENCE [LARGE SCALE GENOMIC DNA]</scope>
</reference>
<feature type="domain" description="Thiamin/hydroxymethyl pyrimidine-binding YkoF putative" evidence="1">
    <location>
        <begin position="20"/>
        <end position="97"/>
    </location>
</feature>
<evidence type="ECO:0000313" key="3">
    <source>
        <dbReference type="Proteomes" id="UP000182888"/>
    </source>
</evidence>
<dbReference type="InterPro" id="IPR029756">
    <property type="entry name" value="MTH1187/YkoF-like"/>
</dbReference>
<organism evidence="2 3">
    <name type="scientific">Mesorhizobium plurifarium</name>
    <dbReference type="NCBI Taxonomy" id="69974"/>
    <lineage>
        <taxon>Bacteria</taxon>
        <taxon>Pseudomonadati</taxon>
        <taxon>Pseudomonadota</taxon>
        <taxon>Alphaproteobacteria</taxon>
        <taxon>Hyphomicrobiales</taxon>
        <taxon>Phyllobacteriaceae</taxon>
        <taxon>Mesorhizobium</taxon>
    </lineage>
</organism>
<evidence type="ECO:0000259" key="1">
    <source>
        <dbReference type="Pfam" id="PF07615"/>
    </source>
</evidence>
<dbReference type="Proteomes" id="UP000182888">
    <property type="component" value="Unassembled WGS sequence"/>
</dbReference>
<feature type="domain" description="Thiamin/hydroxymethyl pyrimidine-binding YkoF putative" evidence="1">
    <location>
        <begin position="132"/>
        <end position="211"/>
    </location>
</feature>
<sequence length="215" mass="21976">MTVRADPHSSAAAIFEGDIGANFSLIPASDDFVPIILGAVAGLNEIEGLKVSTDSISSHLAGTPEIVFGALTTAFVRAAGSGAHVVQTVLASRGCPGWEGKFVPVSSVEPDTDRISAAVARFGSPAASGIKVAAQFAFLPLAASDYIETIAQTLVFLKAVGLQITSKDFGTRVDGDAAHVLAAFSTILAHFGSPTGHVVLQATLVANSPTQEAFK</sequence>
<evidence type="ECO:0000313" key="2">
    <source>
        <dbReference type="EMBL" id="CDX51020.1"/>
    </source>
</evidence>
<dbReference type="Gene3D" id="3.30.70.930">
    <property type="match status" value="2"/>
</dbReference>
<dbReference type="AlphaFoldDB" id="A0A0K2VQA9"/>
<gene>
    <name evidence="2" type="ORF">MPL1032_130094</name>
</gene>
<protein>
    <submittedName>
        <fullName evidence="2">Putative HMP/thiamine-binding protein YkoF</fullName>
    </submittedName>
</protein>